<name>C3Y9G4_BRAFL</name>
<sequence length="175" mass="18318">MTRKLLNLGNCYQHKVTVDKRPLLLGNVSSTRTGNAHKKQKMRHFVVLAVVSLLLHGYLVEGATTPAAGATVPGGGGSATLPPGATPAGSVELEEDADGNVVTFERKCHDQACNSDNENSVFSEAITSGGIHYEECCADAVDCNDITYTDLKSTAGKLTAGLAAILFGAIFLLVL</sequence>
<keyword evidence="1" id="KW-0812">Transmembrane</keyword>
<protein>
    <submittedName>
        <fullName evidence="2">Uncharacterized protein</fullName>
    </submittedName>
</protein>
<evidence type="ECO:0000313" key="2">
    <source>
        <dbReference type="EMBL" id="EEN63220.1"/>
    </source>
</evidence>
<keyword evidence="1" id="KW-1133">Transmembrane helix</keyword>
<feature type="transmembrane region" description="Helical" evidence="1">
    <location>
        <begin position="42"/>
        <end position="59"/>
    </location>
</feature>
<keyword evidence="1" id="KW-0472">Membrane</keyword>
<accession>C3Y9G4</accession>
<proteinExistence type="predicted"/>
<evidence type="ECO:0000256" key="1">
    <source>
        <dbReference type="SAM" id="Phobius"/>
    </source>
</evidence>
<dbReference type="EMBL" id="GG666492">
    <property type="protein sequence ID" value="EEN63220.1"/>
    <property type="molecule type" value="Genomic_DNA"/>
</dbReference>
<reference evidence="2" key="1">
    <citation type="journal article" date="2008" name="Nature">
        <title>The amphioxus genome and the evolution of the chordate karyotype.</title>
        <authorList>
            <consortium name="US DOE Joint Genome Institute (JGI-PGF)"/>
            <person name="Putnam N.H."/>
            <person name="Butts T."/>
            <person name="Ferrier D.E.K."/>
            <person name="Furlong R.F."/>
            <person name="Hellsten U."/>
            <person name="Kawashima T."/>
            <person name="Robinson-Rechavi M."/>
            <person name="Shoguchi E."/>
            <person name="Terry A."/>
            <person name="Yu J.-K."/>
            <person name="Benito-Gutierrez E.L."/>
            <person name="Dubchak I."/>
            <person name="Garcia-Fernandez J."/>
            <person name="Gibson-Brown J.J."/>
            <person name="Grigoriev I.V."/>
            <person name="Horton A.C."/>
            <person name="de Jong P.J."/>
            <person name="Jurka J."/>
            <person name="Kapitonov V.V."/>
            <person name="Kohara Y."/>
            <person name="Kuroki Y."/>
            <person name="Lindquist E."/>
            <person name="Lucas S."/>
            <person name="Osoegawa K."/>
            <person name="Pennacchio L.A."/>
            <person name="Salamov A.A."/>
            <person name="Satou Y."/>
            <person name="Sauka-Spengler T."/>
            <person name="Schmutz J."/>
            <person name="Shin-I T."/>
            <person name="Toyoda A."/>
            <person name="Bronner-Fraser M."/>
            <person name="Fujiyama A."/>
            <person name="Holland L.Z."/>
            <person name="Holland P.W.H."/>
            <person name="Satoh N."/>
            <person name="Rokhsar D.S."/>
        </authorList>
    </citation>
    <scope>NUCLEOTIDE SEQUENCE [LARGE SCALE GENOMIC DNA]</scope>
    <source>
        <strain evidence="2">S238N-H82</strain>
        <tissue evidence="2">Testes</tissue>
    </source>
</reference>
<gene>
    <name evidence="2" type="ORF">BRAFLDRAFT_67992</name>
</gene>
<feature type="transmembrane region" description="Helical" evidence="1">
    <location>
        <begin position="155"/>
        <end position="174"/>
    </location>
</feature>
<organism>
    <name type="scientific">Branchiostoma floridae</name>
    <name type="common">Florida lancelet</name>
    <name type="synonym">Amphioxus</name>
    <dbReference type="NCBI Taxonomy" id="7739"/>
    <lineage>
        <taxon>Eukaryota</taxon>
        <taxon>Metazoa</taxon>
        <taxon>Chordata</taxon>
        <taxon>Cephalochordata</taxon>
        <taxon>Leptocardii</taxon>
        <taxon>Amphioxiformes</taxon>
        <taxon>Branchiostomatidae</taxon>
        <taxon>Branchiostoma</taxon>
    </lineage>
</organism>
<dbReference type="InParanoid" id="C3Y9G4"/>
<dbReference type="AlphaFoldDB" id="C3Y9G4"/>